<dbReference type="GO" id="GO:0005886">
    <property type="term" value="C:plasma membrane"/>
    <property type="evidence" value="ECO:0007669"/>
    <property type="project" value="TreeGrafter"/>
</dbReference>
<dbReference type="NCBIfam" id="NF008319">
    <property type="entry name" value="PRK11109.1"/>
    <property type="match status" value="1"/>
</dbReference>
<dbReference type="Gene3D" id="3.30.1340.10">
    <property type="entry name" value="HPr-like"/>
    <property type="match status" value="1"/>
</dbReference>
<feature type="domain" description="PTS EIIA type-2" evidence="11">
    <location>
        <begin position="2"/>
        <end position="142"/>
    </location>
</feature>
<dbReference type="AlphaFoldDB" id="A0A1Q9H4Y7"/>
<dbReference type="GO" id="GO:0009401">
    <property type="term" value="P:phosphoenolpyruvate-dependent sugar phosphotransferase system"/>
    <property type="evidence" value="ECO:0007669"/>
    <property type="project" value="UniProtKB-KW"/>
</dbReference>
<dbReference type="InterPro" id="IPR002178">
    <property type="entry name" value="PTS_EIIA_type-2_dom"/>
</dbReference>
<dbReference type="PROSITE" id="PS00372">
    <property type="entry name" value="PTS_EIIA_TYPE_2_HIS"/>
    <property type="match status" value="1"/>
</dbReference>
<protein>
    <recommendedName>
        <fullName evidence="3">Multiphosphoryl transfer protein</fullName>
    </recommendedName>
</protein>
<dbReference type="PROSITE" id="PS00589">
    <property type="entry name" value="PTS_HPR_SER"/>
    <property type="match status" value="1"/>
</dbReference>
<reference evidence="14 16" key="3">
    <citation type="submission" date="2020-09" db="EMBL/GenBank/DDBJ databases">
        <title>Complete, closed and curated genome sequences of Photobacterium damselae subsp. piscicida isolates from Australia indicate localised evolution and additional plasmid-borne pathogenicity mechanisms.</title>
        <authorList>
            <person name="Baseggio L."/>
            <person name="Silayeva O."/>
            <person name="Buller N."/>
            <person name="Landos M."/>
            <person name="Engelstaedter J."/>
            <person name="Barnes A.C."/>
        </authorList>
    </citation>
    <scope>NUCLEOTIDE SEQUENCE [LARGE SCALE GENOMIC DNA]</scope>
    <source>
        <strain evidence="14 16">AS-16-0540-1</strain>
    </source>
</reference>
<dbReference type="InterPro" id="IPR000032">
    <property type="entry name" value="HPr-like"/>
</dbReference>
<evidence type="ECO:0000256" key="7">
    <source>
        <dbReference type="ARBA" id="ARBA00022597"/>
    </source>
</evidence>
<keyword evidence="4" id="KW-0813">Transport</keyword>
<dbReference type="PROSITE" id="PS00369">
    <property type="entry name" value="PTS_HPR_HIS"/>
    <property type="match status" value="1"/>
</dbReference>
<dbReference type="SUPFAM" id="SSF55594">
    <property type="entry name" value="HPr-like"/>
    <property type="match status" value="1"/>
</dbReference>
<dbReference type="GO" id="GO:0090563">
    <property type="term" value="F:protein-phosphocysteine-sugar phosphotransferase activity"/>
    <property type="evidence" value="ECO:0007669"/>
    <property type="project" value="TreeGrafter"/>
</dbReference>
<dbReference type="EMBL" id="CP061854">
    <property type="protein sequence ID" value="QOD55406.1"/>
    <property type="molecule type" value="Genomic_DNA"/>
</dbReference>
<dbReference type="PRINTS" id="PR00107">
    <property type="entry name" value="PHOSPHOCPHPR"/>
</dbReference>
<evidence type="ECO:0000256" key="4">
    <source>
        <dbReference type="ARBA" id="ARBA00022448"/>
    </source>
</evidence>
<reference evidence="15" key="2">
    <citation type="submission" date="2017-05" db="EMBL/GenBank/DDBJ databases">
        <title>Whole genome sequence of fish pathogenic bacteria, Photobacterium damselae subsp. piscicida, strain 91-197, isolated from hybrid striped bass (Morone sp.) in USA.</title>
        <authorList>
            <person name="Teru Y."/>
            <person name="Hikima J."/>
            <person name="Kono T."/>
            <person name="Sakai M."/>
            <person name="Takano T."/>
            <person name="Hawke J.P."/>
            <person name="Takeyama H."/>
            <person name="Aoki T."/>
        </authorList>
    </citation>
    <scope>NUCLEOTIDE SEQUENCE [LARGE SCALE GENOMIC DNA]</scope>
    <source>
        <strain evidence="15">91-197</strain>
    </source>
</reference>
<dbReference type="PROSITE" id="PS51350">
    <property type="entry name" value="PTS_HPR_DOM"/>
    <property type="match status" value="1"/>
</dbReference>
<dbReference type="EMBL" id="AP018045">
    <property type="protein sequence ID" value="BAX52848.1"/>
    <property type="molecule type" value="Genomic_DNA"/>
</dbReference>
<evidence type="ECO:0000256" key="6">
    <source>
        <dbReference type="ARBA" id="ARBA00022553"/>
    </source>
</evidence>
<evidence type="ECO:0000313" key="13">
    <source>
        <dbReference type="EMBL" id="BAX52848.1"/>
    </source>
</evidence>
<dbReference type="RefSeq" id="WP_044175476.1">
    <property type="nucleotide sequence ID" value="NZ_AP018045.1"/>
</dbReference>
<gene>
    <name evidence="14" type="primary">fruB</name>
    <name evidence="14" type="ORF">IC627_08435</name>
    <name evidence="13" type="ORF">PDPUS_1_01474</name>
</gene>
<evidence type="ECO:0000256" key="8">
    <source>
        <dbReference type="ARBA" id="ARBA00022679"/>
    </source>
</evidence>
<dbReference type="GO" id="GO:0005737">
    <property type="term" value="C:cytoplasm"/>
    <property type="evidence" value="ECO:0007669"/>
    <property type="project" value="UniProtKB-SubCell"/>
</dbReference>
<dbReference type="PANTHER" id="PTHR30181:SF3">
    <property type="entry name" value="MULTIPHOSPHORYL TRANSFER PROTEIN"/>
    <property type="match status" value="1"/>
</dbReference>
<dbReference type="Pfam" id="PF00359">
    <property type="entry name" value="PTS_EIIA_2"/>
    <property type="match status" value="1"/>
</dbReference>
<dbReference type="PANTHER" id="PTHR30181">
    <property type="entry name" value="MANNITOL PERMEASE IIC COMPONENT"/>
    <property type="match status" value="1"/>
</dbReference>
<evidence type="ECO:0000256" key="5">
    <source>
        <dbReference type="ARBA" id="ARBA00022490"/>
    </source>
</evidence>
<dbReference type="GO" id="GO:0016301">
    <property type="term" value="F:kinase activity"/>
    <property type="evidence" value="ECO:0007669"/>
    <property type="project" value="UniProtKB-KW"/>
</dbReference>
<comment type="subcellular location">
    <subcellularLocation>
        <location evidence="2">Cytoplasm</location>
    </subcellularLocation>
</comment>
<name>A0A1Q9H4Y7_PHODP</name>
<reference evidence="13" key="1">
    <citation type="journal article" date="2017" name="Genome Announc.">
        <title>Whole-Genome Sequence of Photobacterium damselae subsp. piscicida Strain 91-197, Isolated from Hybrid Striped Bass (Morone sp.) in the United States.</title>
        <authorList>
            <person name="Teru Y."/>
            <person name="Hikima J."/>
            <person name="Kono T."/>
            <person name="Sakai M."/>
            <person name="Takano T."/>
            <person name="Hawke J.P."/>
            <person name="Takeyama H."/>
            <person name="Aoki T."/>
        </authorList>
    </citation>
    <scope>NUCLEOTIDE SEQUENCE</scope>
    <source>
        <strain evidence="13">91-197</strain>
    </source>
</reference>
<dbReference type="InterPro" id="IPR050893">
    <property type="entry name" value="Sugar_PTS"/>
</dbReference>
<evidence type="ECO:0000256" key="1">
    <source>
        <dbReference type="ARBA" id="ARBA00003136"/>
    </source>
</evidence>
<sequence>MLSLTNNDIALEKAATNKTDAIRAIAADLTDAGLVEAGYVEGMLAREAQNSTFLGNGIAIPHGTTDTRELVKQTGVKVHHFPYGVDWGDGKTVYLAIGIAAKSDEHLGILKQLTKVLSADGVEQQLKDCQSADEIISILNGEQQTEVEFDPSLMQLNFPATDLVQLIAVSGGLIKNRQFASNKSVADAIAHGATYLGQGLWLARTSVDISRTALAWVTVQNEFVEEGKPVKGLLLVAACNQAHVASLNLLAHLISKQKIAELLASSEYKVRVLLTEPLIEGESQVFTIHNPHGLHARPSAMLVNVAKQFNSNIHVVNLDGEGKGANAKSLMKVITLGVKCGHRLEFTAQGDDADKALQAIGKAIEDGLGEGK</sequence>
<keyword evidence="5" id="KW-0963">Cytoplasm</keyword>
<comment type="function">
    <text evidence="1">The phosphoenolpyruvate-dependent sugar phosphotransferase system (sugar PTS), a major carbohydrate active transport system, catalyzes the phosphorylation of incoming sugar substrates concomitantly with their translocation across the cell membrane. The enzyme II FruAB PTS system is involved in fructose transport.</text>
</comment>
<dbReference type="Gene3D" id="3.40.930.10">
    <property type="entry name" value="Mannitol-specific EII, Chain A"/>
    <property type="match status" value="1"/>
</dbReference>
<organism evidence="14 16">
    <name type="scientific">Photobacterium damsela subsp. piscicida</name>
    <name type="common">Pasteurella piscicida</name>
    <dbReference type="NCBI Taxonomy" id="38294"/>
    <lineage>
        <taxon>Bacteria</taxon>
        <taxon>Pseudomonadati</taxon>
        <taxon>Pseudomonadota</taxon>
        <taxon>Gammaproteobacteria</taxon>
        <taxon>Vibrionales</taxon>
        <taxon>Vibrionaceae</taxon>
        <taxon>Photobacterium</taxon>
    </lineage>
</organism>
<dbReference type="InterPro" id="IPR002114">
    <property type="entry name" value="PTS_HPr_Ser_P_site"/>
</dbReference>
<dbReference type="Proteomes" id="UP000218676">
    <property type="component" value="Chromosome 1"/>
</dbReference>
<dbReference type="InterPro" id="IPR035895">
    <property type="entry name" value="HPr-like_sf"/>
</dbReference>
<keyword evidence="10" id="KW-0418">Kinase</keyword>
<dbReference type="InterPro" id="IPR001020">
    <property type="entry name" value="PTS_HPr_His_P_site"/>
</dbReference>
<evidence type="ECO:0000313" key="15">
    <source>
        <dbReference type="Proteomes" id="UP000218676"/>
    </source>
</evidence>
<evidence type="ECO:0000256" key="3">
    <source>
        <dbReference type="ARBA" id="ARBA00015565"/>
    </source>
</evidence>
<evidence type="ECO:0000313" key="16">
    <source>
        <dbReference type="Proteomes" id="UP000516656"/>
    </source>
</evidence>
<evidence type="ECO:0000259" key="11">
    <source>
        <dbReference type="PROSITE" id="PS51094"/>
    </source>
</evidence>
<feature type="domain" description="HPr" evidence="12">
    <location>
        <begin position="281"/>
        <end position="371"/>
    </location>
</feature>
<evidence type="ECO:0000259" key="12">
    <source>
        <dbReference type="PROSITE" id="PS51350"/>
    </source>
</evidence>
<evidence type="ECO:0000256" key="9">
    <source>
        <dbReference type="ARBA" id="ARBA00022683"/>
    </source>
</evidence>
<dbReference type="Proteomes" id="UP000516656">
    <property type="component" value="Chromosome 1"/>
</dbReference>
<dbReference type="CDD" id="cd00211">
    <property type="entry name" value="PTS_IIA_fru"/>
    <property type="match status" value="1"/>
</dbReference>
<dbReference type="PROSITE" id="PS51094">
    <property type="entry name" value="PTS_EIIA_TYPE_2"/>
    <property type="match status" value="1"/>
</dbReference>
<proteinExistence type="predicted"/>
<dbReference type="CDD" id="cd00367">
    <property type="entry name" value="PTS-HPr_like"/>
    <property type="match status" value="1"/>
</dbReference>
<dbReference type="Pfam" id="PF00381">
    <property type="entry name" value="PTS-HPr"/>
    <property type="match status" value="1"/>
</dbReference>
<dbReference type="NCBIfam" id="TIGR01003">
    <property type="entry name" value="PTS_HPr_family"/>
    <property type="match status" value="1"/>
</dbReference>
<accession>A0A1Q9H4Y7</accession>
<evidence type="ECO:0000256" key="10">
    <source>
        <dbReference type="ARBA" id="ARBA00022777"/>
    </source>
</evidence>
<keyword evidence="9" id="KW-0598">Phosphotransferase system</keyword>
<keyword evidence="7" id="KW-0762">Sugar transport</keyword>
<keyword evidence="8" id="KW-0808">Transferase</keyword>
<keyword evidence="6" id="KW-0597">Phosphoprotein</keyword>
<dbReference type="FunFam" id="3.40.930.10:FF:000006">
    <property type="entry name" value="Fructose-specific PTS system IIA component"/>
    <property type="match status" value="1"/>
</dbReference>
<dbReference type="InterPro" id="IPR016152">
    <property type="entry name" value="PTrfase/Anion_transptr"/>
</dbReference>
<evidence type="ECO:0000313" key="14">
    <source>
        <dbReference type="EMBL" id="QOD55406.1"/>
    </source>
</evidence>
<evidence type="ECO:0000256" key="2">
    <source>
        <dbReference type="ARBA" id="ARBA00004496"/>
    </source>
</evidence>
<dbReference type="SUPFAM" id="SSF55804">
    <property type="entry name" value="Phoshotransferase/anion transport protein"/>
    <property type="match status" value="2"/>
</dbReference>